<organism evidence="1 2">
    <name type="scientific">Temnothorax curvispinosus</name>
    <dbReference type="NCBI Taxonomy" id="300111"/>
    <lineage>
        <taxon>Eukaryota</taxon>
        <taxon>Metazoa</taxon>
        <taxon>Ecdysozoa</taxon>
        <taxon>Arthropoda</taxon>
        <taxon>Hexapoda</taxon>
        <taxon>Insecta</taxon>
        <taxon>Pterygota</taxon>
        <taxon>Neoptera</taxon>
        <taxon>Endopterygota</taxon>
        <taxon>Hymenoptera</taxon>
        <taxon>Apocrita</taxon>
        <taxon>Aculeata</taxon>
        <taxon>Formicoidea</taxon>
        <taxon>Formicidae</taxon>
        <taxon>Myrmicinae</taxon>
        <taxon>Temnothorax</taxon>
    </lineage>
</organism>
<dbReference type="RefSeq" id="XP_024890661.1">
    <property type="nucleotide sequence ID" value="XM_025034893.1"/>
</dbReference>
<evidence type="ECO:0000313" key="2">
    <source>
        <dbReference type="RefSeq" id="XP_024890661.1"/>
    </source>
</evidence>
<protein>
    <submittedName>
        <fullName evidence="2">Uncharacterized protein LOC112466669</fullName>
    </submittedName>
</protein>
<gene>
    <name evidence="2" type="primary">LOC112466669</name>
</gene>
<dbReference type="Proteomes" id="UP000504618">
    <property type="component" value="Unplaced"/>
</dbReference>
<sequence length="166" mass="19530">MSTSGEEFPLDIDDEQDLLDFKTRSLNVNFKDPNELWSALFEEEIQEFELLIKIKKTERRNIRVFVKIIFYYIGYYLKCIQETARVFVTICENMRNNKIFKDTDEAIESVIEYVKASTSILQKSGVEMKPIYTSAAFSELHRLLAAAKKQIITCKSDNQKFKKRFL</sequence>
<proteinExistence type="predicted"/>
<dbReference type="GeneID" id="112466669"/>
<reference evidence="2" key="1">
    <citation type="submission" date="2025-08" db="UniProtKB">
        <authorList>
            <consortium name="RefSeq"/>
        </authorList>
    </citation>
    <scope>IDENTIFICATION</scope>
    <source>
        <tissue evidence="2">Whole body</tissue>
    </source>
</reference>
<accession>A0A6J1RCQ1</accession>
<keyword evidence="1" id="KW-1185">Reference proteome</keyword>
<name>A0A6J1RCQ1_9HYME</name>
<dbReference type="OrthoDB" id="10005492at2759"/>
<evidence type="ECO:0000313" key="1">
    <source>
        <dbReference type="Proteomes" id="UP000504618"/>
    </source>
</evidence>
<dbReference type="AlphaFoldDB" id="A0A6J1RCQ1"/>